<dbReference type="SUPFAM" id="SSF75011">
    <property type="entry name" value="3-carboxy-cis,cis-mucoante lactonizing enzyme"/>
    <property type="match status" value="1"/>
</dbReference>
<gene>
    <name evidence="3" type="ORF">SAMN05660976_06071</name>
</gene>
<dbReference type="InterPro" id="IPR019606">
    <property type="entry name" value="GerMN"/>
</dbReference>
<dbReference type="Pfam" id="PF10647">
    <property type="entry name" value="Gmad1"/>
    <property type="match status" value="1"/>
</dbReference>
<evidence type="ECO:0000259" key="2">
    <source>
        <dbReference type="SMART" id="SM00909"/>
    </source>
</evidence>
<dbReference type="EMBL" id="FOBF01000017">
    <property type="protein sequence ID" value="SEM79443.1"/>
    <property type="molecule type" value="Genomic_DNA"/>
</dbReference>
<dbReference type="RefSeq" id="WP_082535408.1">
    <property type="nucleotide sequence ID" value="NZ_BBZG01000004.1"/>
</dbReference>
<dbReference type="InterPro" id="IPR059026">
    <property type="entry name" value="LpqB_N"/>
</dbReference>
<accession>A0A1H8B9G1</accession>
<feature type="chain" id="PRO_5011754850" evidence="1">
    <location>
        <begin position="26"/>
        <end position="576"/>
    </location>
</feature>
<name>A0A1H8B9G1_9ACTN</name>
<keyword evidence="4" id="KW-1185">Reference proteome</keyword>
<feature type="signal peptide" evidence="1">
    <location>
        <begin position="1"/>
        <end position="25"/>
    </location>
</feature>
<keyword evidence="1" id="KW-0732">Signal</keyword>
<evidence type="ECO:0000313" key="4">
    <source>
        <dbReference type="Proteomes" id="UP000198953"/>
    </source>
</evidence>
<dbReference type="STRING" id="46177.SAMN05660976_06071"/>
<dbReference type="Pfam" id="PF25976">
    <property type="entry name" value="LpqB_N"/>
    <property type="match status" value="1"/>
</dbReference>
<dbReference type="InterPro" id="IPR018910">
    <property type="entry name" value="LpqB_C"/>
</dbReference>
<sequence>MTRARRLGVRLAVAAAVACAGSGCAVIPVGGPSIVNDAGGGDPLSKPFQRMIATPPQPTWDAEQVVRGLQAAMAAYDDDPATLPLYLTPEARAAWKPTGTVTVIDDAFQVTYADDREADAGEERKVSIKARQIATIGDDDAYVPSPGPAPEKDFTLVKTDKGYRVDKLPDGLLLTSSDVARAYRGTNLYYLNGVSQDRLVVDRVWLRVRPTESFARTIVERLLKEPSAGLRGAVTTGFPPGTKVDSVRVGEEDRVVISLSGPLYLTKPDALMAQLKLSLNKNGMAIGRTIEVQVNGEPFASADRDLDQGWTDNGGNTPFYTDREGALHVLTDDGSGVTVPGAAGQPNPGFRYFALAKQTSGLVAAMTSTGISITTLTQEGRWQQVIQGDPDKLTPPTWHRDGSLWTYDRKNGVVLRYDPQSGRGPERVAAPKLQGLDVTQLRIARDGVRVAVMTGRNTVQVGALTGGAAGYMLANFHLLTTVEVGGEILDIAWGDGEHVLVLVKSKAGQSLREINVGDGETVQLPLKDKLTYLAALGERILAAADTDKGTQILELNQDHQSWTARLEATRPLFPLS</sequence>
<proteinExistence type="predicted"/>
<evidence type="ECO:0000313" key="3">
    <source>
        <dbReference type="EMBL" id="SEM79443.1"/>
    </source>
</evidence>
<organism evidence="3 4">
    <name type="scientific">Nonomuraea pusilla</name>
    <dbReference type="NCBI Taxonomy" id="46177"/>
    <lineage>
        <taxon>Bacteria</taxon>
        <taxon>Bacillati</taxon>
        <taxon>Actinomycetota</taxon>
        <taxon>Actinomycetes</taxon>
        <taxon>Streptosporangiales</taxon>
        <taxon>Streptosporangiaceae</taxon>
        <taxon>Nonomuraea</taxon>
    </lineage>
</organism>
<dbReference type="OrthoDB" id="3226781at2"/>
<dbReference type="SMART" id="SM00909">
    <property type="entry name" value="Germane"/>
    <property type="match status" value="1"/>
</dbReference>
<reference evidence="3 4" key="1">
    <citation type="submission" date="2016-10" db="EMBL/GenBank/DDBJ databases">
        <authorList>
            <person name="de Groot N.N."/>
        </authorList>
    </citation>
    <scope>NUCLEOTIDE SEQUENCE [LARGE SCALE GENOMIC DNA]</scope>
    <source>
        <strain evidence="3 4">DSM 43357</strain>
    </source>
</reference>
<feature type="domain" description="GerMN" evidence="2">
    <location>
        <begin position="215"/>
        <end position="303"/>
    </location>
</feature>
<dbReference type="AlphaFoldDB" id="A0A1H8B9G1"/>
<evidence type="ECO:0000256" key="1">
    <source>
        <dbReference type="SAM" id="SignalP"/>
    </source>
</evidence>
<dbReference type="Proteomes" id="UP000198953">
    <property type="component" value="Unassembled WGS sequence"/>
</dbReference>
<protein>
    <submittedName>
        <fullName evidence="3">Sporulation and spore germination</fullName>
    </submittedName>
</protein>
<dbReference type="Pfam" id="PF10646">
    <property type="entry name" value="Germane"/>
    <property type="match status" value="1"/>
</dbReference>
<dbReference type="PROSITE" id="PS51257">
    <property type="entry name" value="PROKAR_LIPOPROTEIN"/>
    <property type="match status" value="1"/>
</dbReference>